<keyword evidence="2" id="KW-0430">Lectin</keyword>
<keyword evidence="1" id="KW-0479">Metal-binding</keyword>
<proteinExistence type="inferred from homology"/>
<keyword evidence="7" id="KW-1185">Reference proteome</keyword>
<dbReference type="GO" id="GO:0006457">
    <property type="term" value="P:protein folding"/>
    <property type="evidence" value="ECO:0007669"/>
    <property type="project" value="InterPro"/>
</dbReference>
<evidence type="ECO:0000256" key="5">
    <source>
        <dbReference type="RuleBase" id="RU362126"/>
    </source>
</evidence>
<dbReference type="AlphaFoldDB" id="A0A9K3CTE7"/>
<dbReference type="GO" id="GO:0005789">
    <property type="term" value="C:endoplasmic reticulum membrane"/>
    <property type="evidence" value="ECO:0007669"/>
    <property type="project" value="TreeGrafter"/>
</dbReference>
<evidence type="ECO:0000313" key="7">
    <source>
        <dbReference type="Proteomes" id="UP000265618"/>
    </source>
</evidence>
<evidence type="ECO:0000256" key="1">
    <source>
        <dbReference type="ARBA" id="ARBA00022723"/>
    </source>
</evidence>
<accession>A0A9K3CTE7</accession>
<comment type="similarity">
    <text evidence="5">Belongs to the calreticulin family.</text>
</comment>
<keyword evidence="5" id="KW-0143">Chaperone</keyword>
<evidence type="ECO:0000256" key="4">
    <source>
        <dbReference type="ARBA" id="ARBA00022837"/>
    </source>
</evidence>
<keyword evidence="4" id="KW-0106">Calcium</keyword>
<dbReference type="EMBL" id="BDIP01000861">
    <property type="protein sequence ID" value="GIQ82923.1"/>
    <property type="molecule type" value="Genomic_DNA"/>
</dbReference>
<dbReference type="Gene3D" id="2.60.120.200">
    <property type="match status" value="1"/>
</dbReference>
<dbReference type="Proteomes" id="UP000265618">
    <property type="component" value="Unassembled WGS sequence"/>
</dbReference>
<dbReference type="InterPro" id="IPR001580">
    <property type="entry name" value="Calret/calnex"/>
</dbReference>
<dbReference type="PRINTS" id="PR00626">
    <property type="entry name" value="CALRETICULIN"/>
</dbReference>
<dbReference type="GO" id="GO:0036503">
    <property type="term" value="P:ERAD pathway"/>
    <property type="evidence" value="ECO:0007669"/>
    <property type="project" value="TreeGrafter"/>
</dbReference>
<dbReference type="Gene3D" id="2.10.250.10">
    <property type="entry name" value="Calreticulin/calnexin, P domain"/>
    <property type="match status" value="1"/>
</dbReference>
<name>A0A9K3CTE7_9EUKA</name>
<dbReference type="GO" id="GO:0051082">
    <property type="term" value="F:unfolded protein binding"/>
    <property type="evidence" value="ECO:0007669"/>
    <property type="project" value="InterPro"/>
</dbReference>
<dbReference type="PANTHER" id="PTHR11073:SF2">
    <property type="entry name" value="CALRETICULIN"/>
    <property type="match status" value="1"/>
</dbReference>
<gene>
    <name evidence="6" type="ORF">KIPB_004151</name>
</gene>
<keyword evidence="5" id="KW-0256">Endoplasmic reticulum</keyword>
<dbReference type="OrthoDB" id="1938156at2759"/>
<dbReference type="PANTHER" id="PTHR11073">
    <property type="entry name" value="CALRETICULIN AND CALNEXIN"/>
    <property type="match status" value="1"/>
</dbReference>
<comment type="caution">
    <text evidence="6">The sequence shown here is derived from an EMBL/GenBank/DDBJ whole genome shotgun (WGS) entry which is preliminary data.</text>
</comment>
<dbReference type="Pfam" id="PF00262">
    <property type="entry name" value="Calreticulin"/>
    <property type="match status" value="1"/>
</dbReference>
<evidence type="ECO:0000256" key="2">
    <source>
        <dbReference type="ARBA" id="ARBA00022734"/>
    </source>
</evidence>
<protein>
    <submittedName>
        <fullName evidence="6">Calreticulin/calnexin</fullName>
    </submittedName>
</protein>
<dbReference type="InterPro" id="IPR009033">
    <property type="entry name" value="Calreticulin/calnexin_P_dom_sf"/>
</dbReference>
<keyword evidence="3" id="KW-0862">Zinc</keyword>
<evidence type="ECO:0000313" key="6">
    <source>
        <dbReference type="EMBL" id="GIQ82923.1"/>
    </source>
</evidence>
<dbReference type="GO" id="GO:0030246">
    <property type="term" value="F:carbohydrate binding"/>
    <property type="evidence" value="ECO:0007669"/>
    <property type="project" value="UniProtKB-KW"/>
</dbReference>
<organism evidence="6 7">
    <name type="scientific">Kipferlia bialata</name>
    <dbReference type="NCBI Taxonomy" id="797122"/>
    <lineage>
        <taxon>Eukaryota</taxon>
        <taxon>Metamonada</taxon>
        <taxon>Carpediemonas-like organisms</taxon>
        <taxon>Kipferlia</taxon>
    </lineage>
</organism>
<dbReference type="SUPFAM" id="SSF63887">
    <property type="entry name" value="P-domain of calnexin/calreticulin"/>
    <property type="match status" value="1"/>
</dbReference>
<reference evidence="6 7" key="1">
    <citation type="journal article" date="2018" name="PLoS ONE">
        <title>The draft genome of Kipferlia bialata reveals reductive genome evolution in fornicate parasites.</title>
        <authorList>
            <person name="Tanifuji G."/>
            <person name="Takabayashi S."/>
            <person name="Kume K."/>
            <person name="Takagi M."/>
            <person name="Nakayama T."/>
            <person name="Kamikawa R."/>
            <person name="Inagaki Y."/>
            <person name="Hashimoto T."/>
        </authorList>
    </citation>
    <scope>NUCLEOTIDE SEQUENCE [LARGE SCALE GENOMIC DNA]</scope>
    <source>
        <strain evidence="6">NY0173</strain>
    </source>
</reference>
<evidence type="ECO:0000256" key="3">
    <source>
        <dbReference type="ARBA" id="ARBA00022833"/>
    </source>
</evidence>
<sequence>MRLGPSVCGKRKRHLKCDMEIMGDLLPLEMEPAIASDLRTHQVTLALHSDTTVSVYVDGREEVEGDVYKLYEIEGSLPLRVPDPNARPPKDMPARYIPDPANPMPPGYESIPHFIPDPYAVRPEAWDERLDGEWVPPLTQNPEYVGDWDQAFIPNPDYIPWRPPMIDNPDFIRDVTSIDVSIGSVGFDLYEREGGIWFGQITITDDWDTVQASMAQFKEDAPKEEAEILTAELL</sequence>
<dbReference type="GO" id="GO:0005509">
    <property type="term" value="F:calcium ion binding"/>
    <property type="evidence" value="ECO:0007669"/>
    <property type="project" value="InterPro"/>
</dbReference>